<proteinExistence type="predicted"/>
<accession>C3ZSR7</accession>
<gene>
    <name evidence="1" type="ORF">BRAFLDRAFT_63407</name>
</gene>
<organism>
    <name type="scientific">Branchiostoma floridae</name>
    <name type="common">Florida lancelet</name>
    <name type="synonym">Amphioxus</name>
    <dbReference type="NCBI Taxonomy" id="7739"/>
    <lineage>
        <taxon>Eukaryota</taxon>
        <taxon>Metazoa</taxon>
        <taxon>Chordata</taxon>
        <taxon>Cephalochordata</taxon>
        <taxon>Leptocardii</taxon>
        <taxon>Amphioxiformes</taxon>
        <taxon>Branchiostomatidae</taxon>
        <taxon>Branchiostoma</taxon>
    </lineage>
</organism>
<dbReference type="AlphaFoldDB" id="C3ZSR7"/>
<dbReference type="InParanoid" id="C3ZSR7"/>
<dbReference type="EMBL" id="GG666674">
    <property type="protein sequence ID" value="EEN44469.1"/>
    <property type="molecule type" value="Genomic_DNA"/>
</dbReference>
<reference evidence="1" key="1">
    <citation type="journal article" date="2008" name="Nature">
        <title>The amphioxus genome and the evolution of the chordate karyotype.</title>
        <authorList>
            <consortium name="US DOE Joint Genome Institute (JGI-PGF)"/>
            <person name="Putnam N.H."/>
            <person name="Butts T."/>
            <person name="Ferrier D.E.K."/>
            <person name="Furlong R.F."/>
            <person name="Hellsten U."/>
            <person name="Kawashima T."/>
            <person name="Robinson-Rechavi M."/>
            <person name="Shoguchi E."/>
            <person name="Terry A."/>
            <person name="Yu J.-K."/>
            <person name="Benito-Gutierrez E.L."/>
            <person name="Dubchak I."/>
            <person name="Garcia-Fernandez J."/>
            <person name="Gibson-Brown J.J."/>
            <person name="Grigoriev I.V."/>
            <person name="Horton A.C."/>
            <person name="de Jong P.J."/>
            <person name="Jurka J."/>
            <person name="Kapitonov V.V."/>
            <person name="Kohara Y."/>
            <person name="Kuroki Y."/>
            <person name="Lindquist E."/>
            <person name="Lucas S."/>
            <person name="Osoegawa K."/>
            <person name="Pennacchio L.A."/>
            <person name="Salamov A.A."/>
            <person name="Satou Y."/>
            <person name="Sauka-Spengler T."/>
            <person name="Schmutz J."/>
            <person name="Shin-I T."/>
            <person name="Toyoda A."/>
            <person name="Bronner-Fraser M."/>
            <person name="Fujiyama A."/>
            <person name="Holland L.Z."/>
            <person name="Holland P.W.H."/>
            <person name="Satoh N."/>
            <person name="Rokhsar D.S."/>
        </authorList>
    </citation>
    <scope>NUCLEOTIDE SEQUENCE [LARGE SCALE GENOMIC DNA]</scope>
    <source>
        <strain evidence="1">S238N-H82</strain>
        <tissue evidence="1">Testes</tissue>
    </source>
</reference>
<sequence>MELTENHACIHGGKTVAEECGIAKDVFPHVVFHNTRGSLRGVRTRTCGKCGAIVPAELRRQHHTLCQERVTNWGNGAEDTHYKGIPKTANVFSETVPHVSLKINEKVT</sequence>
<name>C3ZSR7_BRAFL</name>
<evidence type="ECO:0000313" key="1">
    <source>
        <dbReference type="EMBL" id="EEN44469.1"/>
    </source>
</evidence>
<protein>
    <submittedName>
        <fullName evidence="1">Uncharacterized protein</fullName>
    </submittedName>
</protein>